<accession>A0AAN7Y2A5</accession>
<sequence length="104" mass="11576">MPCWESSWCLNEVLVAMRCHIVPGLAFLLSGTQTEQLILLSEPVQCLQFWQVQGPWPGRANPAAPHRAALFQPIAPFCSEERLPRSTTTSLLPTSHTILVGRHC</sequence>
<name>A0AAN7Y2A5_ELEMC</name>
<gene>
    <name evidence="1" type="ORF">PBY51_024866</name>
</gene>
<protein>
    <submittedName>
        <fullName evidence="1">Uncharacterized protein</fullName>
    </submittedName>
</protein>
<evidence type="ECO:0000313" key="2">
    <source>
        <dbReference type="Proteomes" id="UP001346869"/>
    </source>
</evidence>
<comment type="caution">
    <text evidence="1">The sequence shown here is derived from an EMBL/GenBank/DDBJ whole genome shotgun (WGS) entry which is preliminary data.</text>
</comment>
<keyword evidence="2" id="KW-1185">Reference proteome</keyword>
<dbReference type="Proteomes" id="UP001346869">
    <property type="component" value="Unassembled WGS sequence"/>
</dbReference>
<dbReference type="AlphaFoldDB" id="A0AAN7Y2A5"/>
<reference evidence="1 2" key="1">
    <citation type="journal article" date="2023" name="Genes (Basel)">
        <title>Chromosome-Level Genome Assembly and Circadian Gene Repertoire of the Patagonia Blennie Eleginops maclovinus-The Closest Ancestral Proxy of Antarctic Cryonotothenioids.</title>
        <authorList>
            <person name="Cheng C.C."/>
            <person name="Rivera-Colon A.G."/>
            <person name="Minhas B.F."/>
            <person name="Wilson L."/>
            <person name="Rayamajhi N."/>
            <person name="Vargas-Chacoff L."/>
            <person name="Catchen J.M."/>
        </authorList>
    </citation>
    <scope>NUCLEOTIDE SEQUENCE [LARGE SCALE GENOMIC DNA]</scope>
    <source>
        <strain evidence="1">JMC-PN-2008</strain>
    </source>
</reference>
<evidence type="ECO:0000313" key="1">
    <source>
        <dbReference type="EMBL" id="KAK5870212.1"/>
    </source>
</evidence>
<dbReference type="EMBL" id="JAUZQC010000006">
    <property type="protein sequence ID" value="KAK5870212.1"/>
    <property type="molecule type" value="Genomic_DNA"/>
</dbReference>
<proteinExistence type="predicted"/>
<organism evidence="1 2">
    <name type="scientific">Eleginops maclovinus</name>
    <name type="common">Patagonian blennie</name>
    <name type="synonym">Eleginus maclovinus</name>
    <dbReference type="NCBI Taxonomy" id="56733"/>
    <lineage>
        <taxon>Eukaryota</taxon>
        <taxon>Metazoa</taxon>
        <taxon>Chordata</taxon>
        <taxon>Craniata</taxon>
        <taxon>Vertebrata</taxon>
        <taxon>Euteleostomi</taxon>
        <taxon>Actinopterygii</taxon>
        <taxon>Neopterygii</taxon>
        <taxon>Teleostei</taxon>
        <taxon>Neoteleostei</taxon>
        <taxon>Acanthomorphata</taxon>
        <taxon>Eupercaria</taxon>
        <taxon>Perciformes</taxon>
        <taxon>Notothenioidei</taxon>
        <taxon>Eleginopidae</taxon>
        <taxon>Eleginops</taxon>
    </lineage>
</organism>
<reference evidence="1 2" key="2">
    <citation type="journal article" date="2023" name="Mol. Biol. Evol.">
        <title>Genomics of Secondarily Temperate Adaptation in the Only Non-Antarctic Icefish.</title>
        <authorList>
            <person name="Rivera-Colon A.G."/>
            <person name="Rayamajhi N."/>
            <person name="Minhas B.F."/>
            <person name="Madrigal G."/>
            <person name="Bilyk K.T."/>
            <person name="Yoon V."/>
            <person name="Hune M."/>
            <person name="Gregory S."/>
            <person name="Cheng C.H.C."/>
            <person name="Catchen J.M."/>
        </authorList>
    </citation>
    <scope>NUCLEOTIDE SEQUENCE [LARGE SCALE GENOMIC DNA]</scope>
    <source>
        <strain evidence="1">JMC-PN-2008</strain>
    </source>
</reference>